<dbReference type="Gene3D" id="3.40.630.30">
    <property type="match status" value="2"/>
</dbReference>
<dbReference type="Pfam" id="PF09924">
    <property type="entry name" value="LPG_synthase_C"/>
    <property type="match status" value="1"/>
</dbReference>
<organism evidence="2 3">
    <name type="scientific">Metabacillus herbersteinensis</name>
    <dbReference type="NCBI Taxonomy" id="283816"/>
    <lineage>
        <taxon>Bacteria</taxon>
        <taxon>Bacillati</taxon>
        <taxon>Bacillota</taxon>
        <taxon>Bacilli</taxon>
        <taxon>Bacillales</taxon>
        <taxon>Bacillaceae</taxon>
        <taxon>Metabacillus</taxon>
    </lineage>
</organism>
<dbReference type="Proteomes" id="UP001589854">
    <property type="component" value="Unassembled WGS sequence"/>
</dbReference>
<dbReference type="EMBL" id="JBHLVO010000059">
    <property type="protein sequence ID" value="MFC0274963.1"/>
    <property type="molecule type" value="Genomic_DNA"/>
</dbReference>
<dbReference type="InterPro" id="IPR016181">
    <property type="entry name" value="Acyl_CoA_acyltransferase"/>
</dbReference>
<gene>
    <name evidence="2" type="ORF">ACFFIX_27055</name>
</gene>
<evidence type="ECO:0000259" key="1">
    <source>
        <dbReference type="Pfam" id="PF09924"/>
    </source>
</evidence>
<dbReference type="SUPFAM" id="SSF55729">
    <property type="entry name" value="Acyl-CoA N-acyltransferases (Nat)"/>
    <property type="match status" value="2"/>
</dbReference>
<evidence type="ECO:0000313" key="2">
    <source>
        <dbReference type="EMBL" id="MFC0274963.1"/>
    </source>
</evidence>
<dbReference type="PANTHER" id="PTHR41373:SF1">
    <property type="entry name" value="PHOSPHATIDYLGLYCEROL LYSYLTRANSFERASE C-TERMINAL DOMAIN-CONTAINING PROTEIN"/>
    <property type="match status" value="1"/>
</dbReference>
<feature type="domain" description="Phosphatidylglycerol lysyltransferase C-terminal" evidence="1">
    <location>
        <begin position="152"/>
        <end position="284"/>
    </location>
</feature>
<proteinExistence type="predicted"/>
<dbReference type="PANTHER" id="PTHR41373">
    <property type="entry name" value="DUF2156 DOMAIN-CONTAINING PROTEIN"/>
    <property type="match status" value="1"/>
</dbReference>
<comment type="caution">
    <text evidence="2">The sequence shown here is derived from an EMBL/GenBank/DDBJ whole genome shotgun (WGS) entry which is preliminary data.</text>
</comment>
<name>A0ABV6GND5_9BACI</name>
<sequence length="314" mass="36799">MDIIKKLEINSDWKFKKLCIDDMNIYTNYISKSSIPNEWSTTFPNLWASSSYQTILWTIVENMLVTFRFSKSKVKISLKCVPFGEGDPDHVVNILYKCMSFCYKWNDQSHSHTKVDILNEAQFIFLKNSPLFDKYFTFSYHRTKGINVLERHYSIEKLISLSGKDFAYVREAINSLYRRFPDITIRYYTTNDYDKLIHLYNHWLKTAKEKYFYISDKIEYRQILKYHTRLNQIILVAEIDGLIVGMIAGGELPNGQSWVSLRKTMNNGRGLTQALVVKLAEEIHNLNPNIELLNDGSDDGQEGIIFIKKNSDLY</sequence>
<evidence type="ECO:0000313" key="3">
    <source>
        <dbReference type="Proteomes" id="UP001589854"/>
    </source>
</evidence>
<accession>A0ABV6GND5</accession>
<reference evidence="2 3" key="1">
    <citation type="submission" date="2024-09" db="EMBL/GenBank/DDBJ databases">
        <authorList>
            <person name="Sun Q."/>
            <person name="Mori K."/>
        </authorList>
    </citation>
    <scope>NUCLEOTIDE SEQUENCE [LARGE SCALE GENOMIC DNA]</scope>
    <source>
        <strain evidence="2 3">CCM 7228</strain>
    </source>
</reference>
<dbReference type="RefSeq" id="WP_378939718.1">
    <property type="nucleotide sequence ID" value="NZ_JBHLVO010000059.1"/>
</dbReference>
<dbReference type="InterPro" id="IPR016732">
    <property type="entry name" value="UCP018688"/>
</dbReference>
<dbReference type="InterPro" id="IPR024320">
    <property type="entry name" value="LPG_synthase_C"/>
</dbReference>
<protein>
    <submittedName>
        <fullName evidence="2">Phosphatidylglycerol lysyltransferase domain-containing protein</fullName>
    </submittedName>
</protein>
<keyword evidence="3" id="KW-1185">Reference proteome</keyword>